<feature type="transmembrane region" description="Helical" evidence="10">
    <location>
        <begin position="294"/>
        <end position="311"/>
    </location>
</feature>
<keyword evidence="9 10" id="KW-0472">Membrane</keyword>
<dbReference type="InterPro" id="IPR036291">
    <property type="entry name" value="NAD(P)-bd_dom_sf"/>
</dbReference>
<dbReference type="InterPro" id="IPR006037">
    <property type="entry name" value="RCK_C"/>
</dbReference>
<dbReference type="EMBL" id="MXAV01000046">
    <property type="protein sequence ID" value="PKY09882.1"/>
    <property type="molecule type" value="Genomic_DNA"/>
</dbReference>
<organism evidence="13 14">
    <name type="scientific">Acidithiobacillus marinus</name>
    <dbReference type="NCBI Taxonomy" id="187490"/>
    <lineage>
        <taxon>Bacteria</taxon>
        <taxon>Pseudomonadati</taxon>
        <taxon>Pseudomonadota</taxon>
        <taxon>Acidithiobacillia</taxon>
        <taxon>Acidithiobacillales</taxon>
        <taxon>Acidithiobacillaceae</taxon>
        <taxon>Acidithiobacillus</taxon>
    </lineage>
</organism>
<sequence length="662" mass="71840">MQDQGLLIIILLLATGVVLVGVLRYLRLPAVFAYLLTGVILGPHALAVVPDLASTRQLAAFGVVFLMFSIGLEFSLSQFMSMRRLIFGMGIAQVLLTSVAFFGIALAIPLSWKTGVILGGILAMSSTAMVIRALAEKMEMQSRHGRIAVSVLLFQDLAVVPLLILIPALAGSTKNLPHDLAMAGLKAVIVLLVLLVIGRPVMRPWFQLIANRKSSELFMLNVLLVTLALAWITEQAGLSLALGAFVAGMLISETAYRYQVEADIAPFRDILLGLFFVTIGMLVDLPAWWANLAWVLIVLALILFLKGFLVWGLSRLFGYESGVALRSAIVLAQAGEFGFVLLALANQYQLLPSHVLQPVLGGMLLSMMLAPILVERNGWIARRFVGSYRNHKDQQLTEIRAADFKAHVVLCGYGRVGQSVGRVLEEEAIPFVALDLDPVRVRQAQSAGESIFFGDASRRDVLQAAGIASARAVVITYANVASSHRVLAIIKELRPELPVVVRAHDDSQLEKLEAAGADEVVPEVNEGALMLASQTLLLVGFPISTVLRRVRRFRQERYQFFRGAFWGGSEPGEDQTSARLKSIPLGETAFALNLSLRELNLTSFGVSVVAVRRHGIRGREPAPDTVLRAGDVLVLFGSPAALTKAELYVLEGNTVQETAVTA</sequence>
<evidence type="ECO:0000256" key="6">
    <source>
        <dbReference type="ARBA" id="ARBA00022958"/>
    </source>
</evidence>
<dbReference type="Gene3D" id="1.20.1530.20">
    <property type="match status" value="1"/>
</dbReference>
<name>A0A2I1DJ30_9PROT</name>
<dbReference type="Proteomes" id="UP000234329">
    <property type="component" value="Unassembled WGS sequence"/>
</dbReference>
<feature type="domain" description="RCK C-terminal" evidence="12">
    <location>
        <begin position="567"/>
        <end position="651"/>
    </location>
</feature>
<dbReference type="Gene3D" id="3.40.50.720">
    <property type="entry name" value="NAD(P)-binding Rossmann-like Domain"/>
    <property type="match status" value="1"/>
</dbReference>
<evidence type="ECO:0000259" key="12">
    <source>
        <dbReference type="PROSITE" id="PS51202"/>
    </source>
</evidence>
<evidence type="ECO:0000256" key="5">
    <source>
        <dbReference type="ARBA" id="ARBA00022692"/>
    </source>
</evidence>
<dbReference type="InParanoid" id="A0A2I1DJ30"/>
<feature type="transmembrane region" description="Helical" evidence="10">
    <location>
        <begin position="6"/>
        <end position="26"/>
    </location>
</feature>
<protein>
    <submittedName>
        <fullName evidence="13">Potassium transporter</fullName>
    </submittedName>
</protein>
<dbReference type="InterPro" id="IPR038770">
    <property type="entry name" value="Na+/solute_symporter_sf"/>
</dbReference>
<dbReference type="GO" id="GO:0008324">
    <property type="term" value="F:monoatomic cation transmembrane transporter activity"/>
    <property type="evidence" value="ECO:0007669"/>
    <property type="project" value="InterPro"/>
</dbReference>
<dbReference type="AlphaFoldDB" id="A0A2I1DJ30"/>
<evidence type="ECO:0000313" key="13">
    <source>
        <dbReference type="EMBL" id="PKY09882.1"/>
    </source>
</evidence>
<keyword evidence="14" id="KW-1185">Reference proteome</keyword>
<keyword evidence="6" id="KW-0630">Potassium</keyword>
<keyword evidence="2" id="KW-0813">Transport</keyword>
<dbReference type="Pfam" id="PF02254">
    <property type="entry name" value="TrkA_N"/>
    <property type="match status" value="1"/>
</dbReference>
<dbReference type="GO" id="GO:0015297">
    <property type="term" value="F:antiporter activity"/>
    <property type="evidence" value="ECO:0007669"/>
    <property type="project" value="UniProtKB-KW"/>
</dbReference>
<keyword evidence="7 10" id="KW-1133">Transmembrane helix</keyword>
<evidence type="ECO:0000256" key="1">
    <source>
        <dbReference type="ARBA" id="ARBA00004127"/>
    </source>
</evidence>
<dbReference type="Pfam" id="PF00999">
    <property type="entry name" value="Na_H_Exchanger"/>
    <property type="match status" value="1"/>
</dbReference>
<dbReference type="PANTHER" id="PTHR46157">
    <property type="entry name" value="K(+) EFFLUX ANTIPORTER 3, CHLOROPLASTIC"/>
    <property type="match status" value="1"/>
</dbReference>
<dbReference type="Gene3D" id="3.30.70.1450">
    <property type="entry name" value="Regulator of K+ conductance, C-terminal domain"/>
    <property type="match status" value="1"/>
</dbReference>
<keyword evidence="5 10" id="KW-0812">Transmembrane</keyword>
<proteinExistence type="predicted"/>
<dbReference type="GO" id="GO:0012505">
    <property type="term" value="C:endomembrane system"/>
    <property type="evidence" value="ECO:0007669"/>
    <property type="project" value="UniProtKB-SubCell"/>
</dbReference>
<dbReference type="FunFam" id="3.40.50.720:FF:000036">
    <property type="entry name" value="Glutathione-regulated potassium-efflux system protein KefB"/>
    <property type="match status" value="1"/>
</dbReference>
<evidence type="ECO:0000256" key="3">
    <source>
        <dbReference type="ARBA" id="ARBA00022449"/>
    </source>
</evidence>
<evidence type="ECO:0000256" key="7">
    <source>
        <dbReference type="ARBA" id="ARBA00022989"/>
    </source>
</evidence>
<evidence type="ECO:0000256" key="10">
    <source>
        <dbReference type="SAM" id="Phobius"/>
    </source>
</evidence>
<dbReference type="InterPro" id="IPR003148">
    <property type="entry name" value="RCK_N"/>
</dbReference>
<feature type="transmembrane region" description="Helical" evidence="10">
    <location>
        <begin position="182"/>
        <end position="202"/>
    </location>
</feature>
<feature type="transmembrane region" description="Helical" evidence="10">
    <location>
        <begin position="355"/>
        <end position="374"/>
    </location>
</feature>
<dbReference type="PROSITE" id="PS51202">
    <property type="entry name" value="RCK_C"/>
    <property type="match status" value="1"/>
</dbReference>
<dbReference type="GO" id="GO:0006813">
    <property type="term" value="P:potassium ion transport"/>
    <property type="evidence" value="ECO:0007669"/>
    <property type="project" value="UniProtKB-KW"/>
</dbReference>
<keyword evidence="4" id="KW-0633">Potassium transport</keyword>
<dbReference type="Pfam" id="PF02080">
    <property type="entry name" value="TrkA_C"/>
    <property type="match status" value="1"/>
</dbReference>
<feature type="transmembrane region" description="Helical" evidence="10">
    <location>
        <begin position="86"/>
        <end position="110"/>
    </location>
</feature>
<feature type="domain" description="RCK N-terminal" evidence="11">
    <location>
        <begin position="405"/>
        <end position="522"/>
    </location>
</feature>
<evidence type="ECO:0000256" key="2">
    <source>
        <dbReference type="ARBA" id="ARBA00022448"/>
    </source>
</evidence>
<dbReference type="FunCoup" id="A0A2I1DJ30">
    <property type="interactions" value="441"/>
</dbReference>
<dbReference type="GO" id="GO:0005886">
    <property type="term" value="C:plasma membrane"/>
    <property type="evidence" value="ECO:0007669"/>
    <property type="project" value="TreeGrafter"/>
</dbReference>
<feature type="transmembrane region" description="Helical" evidence="10">
    <location>
        <begin position="147"/>
        <end position="170"/>
    </location>
</feature>
<dbReference type="RefSeq" id="WP_101538637.1">
    <property type="nucleotide sequence ID" value="NZ_MXAV01000046.1"/>
</dbReference>
<dbReference type="SUPFAM" id="SSF116726">
    <property type="entry name" value="TrkA C-terminal domain-like"/>
    <property type="match status" value="1"/>
</dbReference>
<dbReference type="OrthoDB" id="5298942at2"/>
<feature type="transmembrane region" description="Helical" evidence="10">
    <location>
        <begin position="238"/>
        <end position="258"/>
    </location>
</feature>
<dbReference type="PANTHER" id="PTHR46157:SF4">
    <property type="entry name" value="K(+) EFFLUX ANTIPORTER 3, CHLOROPLASTIC"/>
    <property type="match status" value="1"/>
</dbReference>
<comment type="subcellular location">
    <subcellularLocation>
        <location evidence="1">Endomembrane system</location>
        <topology evidence="1">Multi-pass membrane protein</topology>
    </subcellularLocation>
</comment>
<reference evidence="13 14" key="1">
    <citation type="submission" date="2017-03" db="EMBL/GenBank/DDBJ databases">
        <title>Draft genime sequence of the acidophilic sulfur-oxidizing bacterium Acidithiobacillus sp. SH, isolated from seawater.</title>
        <authorList>
            <person name="Sharmin S."/>
            <person name="Tokuhisa M."/>
            <person name="Kanao T."/>
            <person name="Kamimura K."/>
        </authorList>
    </citation>
    <scope>NUCLEOTIDE SEQUENCE [LARGE SCALE GENOMIC DNA]</scope>
    <source>
        <strain evidence="13 14">SH</strain>
    </source>
</reference>
<dbReference type="InterPro" id="IPR036721">
    <property type="entry name" value="RCK_C_sf"/>
</dbReference>
<evidence type="ECO:0000313" key="14">
    <source>
        <dbReference type="Proteomes" id="UP000234329"/>
    </source>
</evidence>
<evidence type="ECO:0000256" key="8">
    <source>
        <dbReference type="ARBA" id="ARBA00023065"/>
    </source>
</evidence>
<evidence type="ECO:0000256" key="9">
    <source>
        <dbReference type="ARBA" id="ARBA00023136"/>
    </source>
</evidence>
<feature type="transmembrane region" description="Helical" evidence="10">
    <location>
        <begin position="270"/>
        <end position="288"/>
    </location>
</feature>
<accession>A0A2I1DJ30</accession>
<evidence type="ECO:0000256" key="4">
    <source>
        <dbReference type="ARBA" id="ARBA00022538"/>
    </source>
</evidence>
<dbReference type="GO" id="GO:1902600">
    <property type="term" value="P:proton transmembrane transport"/>
    <property type="evidence" value="ECO:0007669"/>
    <property type="project" value="InterPro"/>
</dbReference>
<dbReference type="PROSITE" id="PS51201">
    <property type="entry name" value="RCK_N"/>
    <property type="match status" value="1"/>
</dbReference>
<feature type="transmembrane region" description="Helical" evidence="10">
    <location>
        <begin position="55"/>
        <end position="74"/>
    </location>
</feature>
<gene>
    <name evidence="13" type="ORF">B1757_12500</name>
</gene>
<feature type="transmembrane region" description="Helical" evidence="10">
    <location>
        <begin position="214"/>
        <end position="232"/>
    </location>
</feature>
<dbReference type="SUPFAM" id="SSF51735">
    <property type="entry name" value="NAD(P)-binding Rossmann-fold domains"/>
    <property type="match status" value="1"/>
</dbReference>
<keyword evidence="8" id="KW-0406">Ion transport</keyword>
<dbReference type="InterPro" id="IPR006153">
    <property type="entry name" value="Cation/H_exchanger_TM"/>
</dbReference>
<evidence type="ECO:0000259" key="11">
    <source>
        <dbReference type="PROSITE" id="PS51201"/>
    </source>
</evidence>
<keyword evidence="3" id="KW-0050">Antiport</keyword>
<comment type="caution">
    <text evidence="13">The sequence shown here is derived from an EMBL/GenBank/DDBJ whole genome shotgun (WGS) entry which is preliminary data.</text>
</comment>
<feature type="transmembrane region" description="Helical" evidence="10">
    <location>
        <begin position="31"/>
        <end position="49"/>
    </location>
</feature>
<feature type="transmembrane region" description="Helical" evidence="10">
    <location>
        <begin position="323"/>
        <end position="343"/>
    </location>
</feature>
<feature type="transmembrane region" description="Helical" evidence="10">
    <location>
        <begin position="116"/>
        <end position="135"/>
    </location>
</feature>